<dbReference type="PANTHER" id="PTHR10907">
    <property type="entry name" value="REGUCALCIN"/>
    <property type="match status" value="1"/>
</dbReference>
<name>A0A1G7I7P1_9RHOB</name>
<dbReference type="EMBL" id="FNAT01000007">
    <property type="protein sequence ID" value="SDF08741.1"/>
    <property type="molecule type" value="Genomic_DNA"/>
</dbReference>
<dbReference type="GO" id="GO:0019853">
    <property type="term" value="P:L-ascorbic acid biosynthetic process"/>
    <property type="evidence" value="ECO:0007669"/>
    <property type="project" value="TreeGrafter"/>
</dbReference>
<feature type="binding site" evidence="3">
    <location>
        <position position="194"/>
    </location>
    <ligand>
        <name>a divalent metal cation</name>
        <dbReference type="ChEBI" id="CHEBI:60240"/>
    </ligand>
</feature>
<dbReference type="Proteomes" id="UP000198922">
    <property type="component" value="Unassembled WGS sequence"/>
</dbReference>
<keyword evidence="6" id="KW-1185">Reference proteome</keyword>
<proteinExistence type="inferred from homology"/>
<gene>
    <name evidence="5" type="ORF">SAMN04488567_3359</name>
</gene>
<feature type="binding site" evidence="3">
    <location>
        <position position="99"/>
    </location>
    <ligand>
        <name>substrate</name>
    </ligand>
</feature>
<dbReference type="STRING" id="521013.SAMN04488567_3359"/>
<feature type="binding site" evidence="3">
    <location>
        <position position="117"/>
    </location>
    <ligand>
        <name>substrate</name>
    </ligand>
</feature>
<dbReference type="InterPro" id="IPR005511">
    <property type="entry name" value="SMP-30"/>
</dbReference>
<sequence>MTEFSAFEVYDDTICTLGEGALWHPERGELLWFDILGRRLHAPEGRQWVFEDMPSCCGWIDRDTLLVATNTALVKFSLETGKGEKVVDFDADNPVTRSNDGRADPHGGFYVSTMGIDAEVNAGGLWRYYRGELRQVRSGMTIPNAICFPPEGGWLHYTDTPTGMIMRQRMDDDGWPVGEAEVFVDLKRHGHNPDGAVIDSEGTLWSAQWGSNRLAGYDREGREIGHHPCPGAPQVTCPAFGGDDMKTLYLTSAIAGLSEAEIADAPDSGRTFVTRAMAPGQKEHRVIL</sequence>
<evidence type="ECO:0000256" key="3">
    <source>
        <dbReference type="PIRSR" id="PIRSR605511-2"/>
    </source>
</evidence>
<evidence type="ECO:0000256" key="2">
    <source>
        <dbReference type="PIRSR" id="PIRSR605511-1"/>
    </source>
</evidence>
<dbReference type="InterPro" id="IPR013658">
    <property type="entry name" value="SGL"/>
</dbReference>
<evidence type="ECO:0000256" key="1">
    <source>
        <dbReference type="ARBA" id="ARBA00008853"/>
    </source>
</evidence>
<dbReference type="AlphaFoldDB" id="A0A1G7I7P1"/>
<reference evidence="6" key="1">
    <citation type="submission" date="2016-10" db="EMBL/GenBank/DDBJ databases">
        <authorList>
            <person name="Varghese N."/>
            <person name="Submissions S."/>
        </authorList>
    </citation>
    <scope>NUCLEOTIDE SEQUENCE [LARGE SCALE GENOMIC DNA]</scope>
    <source>
        <strain evidence="6">DSM 21424</strain>
    </source>
</reference>
<dbReference type="Pfam" id="PF08450">
    <property type="entry name" value="SGL"/>
    <property type="match status" value="1"/>
</dbReference>
<feature type="binding site" evidence="3">
    <location>
        <position position="97"/>
    </location>
    <ligand>
        <name>substrate</name>
    </ligand>
</feature>
<dbReference type="GO" id="GO:0004341">
    <property type="term" value="F:gluconolactonase activity"/>
    <property type="evidence" value="ECO:0007669"/>
    <property type="project" value="TreeGrafter"/>
</dbReference>
<dbReference type="InterPro" id="IPR011042">
    <property type="entry name" value="6-blade_b-propeller_TolB-like"/>
</dbReference>
<keyword evidence="3" id="KW-0479">Metal-binding</keyword>
<feature type="binding site" evidence="3">
    <location>
        <position position="144"/>
    </location>
    <ligand>
        <name>a divalent metal cation</name>
        <dbReference type="ChEBI" id="CHEBI:60240"/>
    </ligand>
</feature>
<keyword evidence="3" id="KW-0862">Zinc</keyword>
<feature type="binding site" evidence="3">
    <location>
        <position position="19"/>
    </location>
    <ligand>
        <name>a divalent metal cation</name>
        <dbReference type="ChEBI" id="CHEBI:60240"/>
    </ligand>
</feature>
<evidence type="ECO:0000313" key="5">
    <source>
        <dbReference type="EMBL" id="SDF08741.1"/>
    </source>
</evidence>
<protein>
    <submittedName>
        <fullName evidence="5">Sugar lactone lactonase YvrE</fullName>
    </submittedName>
</protein>
<dbReference type="GO" id="GO:0005509">
    <property type="term" value="F:calcium ion binding"/>
    <property type="evidence" value="ECO:0007669"/>
    <property type="project" value="TreeGrafter"/>
</dbReference>
<dbReference type="SUPFAM" id="SSF63829">
    <property type="entry name" value="Calcium-dependent phosphotriesterase"/>
    <property type="match status" value="1"/>
</dbReference>
<dbReference type="OrthoDB" id="2633250at2"/>
<evidence type="ECO:0000313" key="6">
    <source>
        <dbReference type="Proteomes" id="UP000198922"/>
    </source>
</evidence>
<evidence type="ECO:0000259" key="4">
    <source>
        <dbReference type="Pfam" id="PF08450"/>
    </source>
</evidence>
<organism evidence="5 6">
    <name type="scientific">Limimaricola pyoseonensis</name>
    <dbReference type="NCBI Taxonomy" id="521013"/>
    <lineage>
        <taxon>Bacteria</taxon>
        <taxon>Pseudomonadati</taxon>
        <taxon>Pseudomonadota</taxon>
        <taxon>Alphaproteobacteria</taxon>
        <taxon>Rhodobacterales</taxon>
        <taxon>Paracoccaceae</taxon>
        <taxon>Limimaricola</taxon>
    </lineage>
</organism>
<feature type="domain" description="SMP-30/Gluconolactonase/LRE-like region" evidence="4">
    <location>
        <begin position="17"/>
        <end position="253"/>
    </location>
</feature>
<accession>A0A1G7I7P1</accession>
<dbReference type="PRINTS" id="PR01790">
    <property type="entry name" value="SMP30FAMILY"/>
</dbReference>
<dbReference type="RefSeq" id="WP_090113889.1">
    <property type="nucleotide sequence ID" value="NZ_FNAT01000007.1"/>
</dbReference>
<feature type="active site" description="Proton donor/acceptor" evidence="2">
    <location>
        <position position="194"/>
    </location>
</feature>
<comment type="cofactor">
    <cofactor evidence="3">
        <name>Zn(2+)</name>
        <dbReference type="ChEBI" id="CHEBI:29105"/>
    </cofactor>
    <text evidence="3">Binds 1 divalent metal cation per subunit.</text>
</comment>
<dbReference type="PANTHER" id="PTHR10907:SF47">
    <property type="entry name" value="REGUCALCIN"/>
    <property type="match status" value="1"/>
</dbReference>
<dbReference type="Gene3D" id="2.120.10.30">
    <property type="entry name" value="TolB, C-terminal domain"/>
    <property type="match status" value="1"/>
</dbReference>
<comment type="similarity">
    <text evidence="1">Belongs to the SMP-30/CGR1 family.</text>
</comment>